<dbReference type="InterPro" id="IPR005153">
    <property type="entry name" value="MbtH-like_dom"/>
</dbReference>
<gene>
    <name evidence="2" type="ORF">SAMN05421784_10530</name>
</gene>
<dbReference type="Pfam" id="PF03621">
    <property type="entry name" value="MbtH"/>
    <property type="match status" value="1"/>
</dbReference>
<dbReference type="SUPFAM" id="SSF160582">
    <property type="entry name" value="MbtH-like"/>
    <property type="match status" value="1"/>
</dbReference>
<dbReference type="SMART" id="SM00923">
    <property type="entry name" value="MbtH"/>
    <property type="match status" value="1"/>
</dbReference>
<sequence length="60" mass="6946">MKQLTGSNTMNWMVVINVKKQYSVWPTEYEIPMGWIATGRMGSKEECLDHVANIWSEPTK</sequence>
<feature type="domain" description="MbtH-like" evidence="1">
    <location>
        <begin position="8"/>
        <end position="53"/>
    </location>
</feature>
<proteinExistence type="predicted"/>
<dbReference type="RefSeq" id="WP_092548533.1">
    <property type="nucleotide sequence ID" value="NZ_CAWRBG010000049.1"/>
</dbReference>
<dbReference type="GO" id="GO:0019290">
    <property type="term" value="P:siderophore biosynthetic process"/>
    <property type="evidence" value="ECO:0007669"/>
    <property type="project" value="TreeGrafter"/>
</dbReference>
<organism evidence="2 3">
    <name type="scientific">Xenorhabdus koppenhoeferi</name>
    <dbReference type="NCBI Taxonomy" id="351659"/>
    <lineage>
        <taxon>Bacteria</taxon>
        <taxon>Pseudomonadati</taxon>
        <taxon>Pseudomonadota</taxon>
        <taxon>Gammaproteobacteria</taxon>
        <taxon>Enterobacterales</taxon>
        <taxon>Morganellaceae</taxon>
        <taxon>Xenorhabdus</taxon>
    </lineage>
</organism>
<dbReference type="GO" id="GO:0005829">
    <property type="term" value="C:cytosol"/>
    <property type="evidence" value="ECO:0007669"/>
    <property type="project" value="TreeGrafter"/>
</dbReference>
<dbReference type="EMBL" id="FPBJ01000005">
    <property type="protein sequence ID" value="SFU38690.1"/>
    <property type="molecule type" value="Genomic_DNA"/>
</dbReference>
<dbReference type="PANTHER" id="PTHR38444:SF1">
    <property type="entry name" value="ENTEROBACTIN BIOSYNTHESIS PROTEIN YBDZ"/>
    <property type="match status" value="1"/>
</dbReference>
<accession>A0A1I7FR86</accession>
<reference evidence="3" key="1">
    <citation type="submission" date="2016-10" db="EMBL/GenBank/DDBJ databases">
        <authorList>
            <person name="Varghese N."/>
            <person name="Submissions S."/>
        </authorList>
    </citation>
    <scope>NUCLEOTIDE SEQUENCE [LARGE SCALE GENOMIC DNA]</scope>
    <source>
        <strain evidence="3">DSM 18168</strain>
    </source>
</reference>
<protein>
    <submittedName>
        <fullName evidence="2">MbtH protein</fullName>
    </submittedName>
</protein>
<evidence type="ECO:0000313" key="2">
    <source>
        <dbReference type="EMBL" id="SFU38690.1"/>
    </source>
</evidence>
<keyword evidence="3" id="KW-1185">Reference proteome</keyword>
<evidence type="ECO:0000259" key="1">
    <source>
        <dbReference type="SMART" id="SM00923"/>
    </source>
</evidence>
<dbReference type="InterPro" id="IPR038020">
    <property type="entry name" value="MbtH-like_sf"/>
</dbReference>
<dbReference type="OrthoDB" id="7584480at2"/>
<name>A0A1I7FR86_9GAMM</name>
<dbReference type="Gene3D" id="3.90.820.10">
    <property type="entry name" value="Structural Genomics, Unknown Function 30-nov-00 1gh9 Mol_id"/>
    <property type="match status" value="1"/>
</dbReference>
<dbReference type="InterPro" id="IPR037407">
    <property type="entry name" value="MLP_fam"/>
</dbReference>
<dbReference type="AlphaFoldDB" id="A0A1I7FR86"/>
<dbReference type="STRING" id="351659.SAMN05421784_10530"/>
<dbReference type="Proteomes" id="UP000242496">
    <property type="component" value="Unassembled WGS sequence"/>
</dbReference>
<dbReference type="PANTHER" id="PTHR38444">
    <property type="entry name" value="ENTEROBACTIN BIOSYNTHESIS PROTEIN YBDZ"/>
    <property type="match status" value="1"/>
</dbReference>
<evidence type="ECO:0000313" key="3">
    <source>
        <dbReference type="Proteomes" id="UP000242496"/>
    </source>
</evidence>